<protein>
    <recommendedName>
        <fullName evidence="4">Transposon Ty3-I Gag-Pol polyprotein</fullName>
    </recommendedName>
</protein>
<evidence type="ECO:0000256" key="1">
    <source>
        <dbReference type="SAM" id="MobiDB-lite"/>
    </source>
</evidence>
<dbReference type="InterPro" id="IPR043128">
    <property type="entry name" value="Rev_trsase/Diguanyl_cyclase"/>
</dbReference>
<evidence type="ECO:0008006" key="4">
    <source>
        <dbReference type="Google" id="ProtNLM"/>
    </source>
</evidence>
<gene>
    <name evidence="2" type="ORF">A4X09_0g2767</name>
</gene>
<reference evidence="2" key="2">
    <citation type="journal article" date="2019" name="IMA Fungus">
        <title>Genome sequencing and comparison of five Tilletia species to identify candidate genes for the detection of regulated species infecting wheat.</title>
        <authorList>
            <person name="Nguyen H.D.T."/>
            <person name="Sultana T."/>
            <person name="Kesanakurti P."/>
            <person name="Hambleton S."/>
        </authorList>
    </citation>
    <scope>NUCLEOTIDE SEQUENCE</scope>
    <source>
        <strain evidence="2">DAOMC 236422</strain>
    </source>
</reference>
<sequence>MPIDLVDERSLHPEAPRRASPEKQRAMDSAIDQLLEWDVIEPSTSPVSFSILMFRQYNKWRFCVDYRQLNAHTVPDAYPLPTTDSIFNSLTGKRVYSSLDAI</sequence>
<dbReference type="PANTHER" id="PTHR24559">
    <property type="entry name" value="TRANSPOSON TY3-I GAG-POL POLYPROTEIN"/>
    <property type="match status" value="1"/>
</dbReference>
<dbReference type="Proteomes" id="UP000078113">
    <property type="component" value="Unassembled WGS sequence"/>
</dbReference>
<dbReference type="Gene3D" id="3.30.70.270">
    <property type="match status" value="1"/>
</dbReference>
<dbReference type="InterPro" id="IPR053134">
    <property type="entry name" value="RNA-dir_DNA_polymerase"/>
</dbReference>
<name>A0A8X7T5D7_9BASI</name>
<evidence type="ECO:0000313" key="3">
    <source>
        <dbReference type="Proteomes" id="UP000078113"/>
    </source>
</evidence>
<dbReference type="Gene3D" id="3.10.10.10">
    <property type="entry name" value="HIV Type 1 Reverse Transcriptase, subunit A, domain 1"/>
    <property type="match status" value="1"/>
</dbReference>
<reference evidence="2" key="1">
    <citation type="submission" date="2016-04" db="EMBL/GenBank/DDBJ databases">
        <authorList>
            <person name="Nguyen H.D."/>
            <person name="Samba Siva P."/>
            <person name="Cullis J."/>
            <person name="Levesque C.A."/>
            <person name="Hambleton S."/>
        </authorList>
    </citation>
    <scope>NUCLEOTIDE SEQUENCE</scope>
    <source>
        <strain evidence="2">DAOMC 236422</strain>
    </source>
</reference>
<dbReference type="EMBL" id="LWDG02000088">
    <property type="protein sequence ID" value="KAE8269562.1"/>
    <property type="molecule type" value="Genomic_DNA"/>
</dbReference>
<keyword evidence="3" id="KW-1185">Reference proteome</keyword>
<dbReference type="AlphaFoldDB" id="A0A8X7T5D7"/>
<feature type="region of interest" description="Disordered" evidence="1">
    <location>
        <begin position="1"/>
        <end position="25"/>
    </location>
</feature>
<dbReference type="InterPro" id="IPR043502">
    <property type="entry name" value="DNA/RNA_pol_sf"/>
</dbReference>
<evidence type="ECO:0000313" key="2">
    <source>
        <dbReference type="EMBL" id="KAE8269562.1"/>
    </source>
</evidence>
<dbReference type="PANTHER" id="PTHR24559:SF444">
    <property type="entry name" value="REVERSE TRANSCRIPTASE DOMAIN-CONTAINING PROTEIN"/>
    <property type="match status" value="1"/>
</dbReference>
<comment type="caution">
    <text evidence="2">The sequence shown here is derived from an EMBL/GenBank/DDBJ whole genome shotgun (WGS) entry which is preliminary data.</text>
</comment>
<dbReference type="SUPFAM" id="SSF56672">
    <property type="entry name" value="DNA/RNA polymerases"/>
    <property type="match status" value="1"/>
</dbReference>
<proteinExistence type="predicted"/>
<organism evidence="2 3">
    <name type="scientific">Tilletia walkeri</name>
    <dbReference type="NCBI Taxonomy" id="117179"/>
    <lineage>
        <taxon>Eukaryota</taxon>
        <taxon>Fungi</taxon>
        <taxon>Dikarya</taxon>
        <taxon>Basidiomycota</taxon>
        <taxon>Ustilaginomycotina</taxon>
        <taxon>Exobasidiomycetes</taxon>
        <taxon>Tilletiales</taxon>
        <taxon>Tilletiaceae</taxon>
        <taxon>Tilletia</taxon>
    </lineage>
</organism>
<accession>A0A8X7T5D7</accession>